<evidence type="ECO:0000256" key="1">
    <source>
        <dbReference type="SAM" id="SignalP"/>
    </source>
</evidence>
<evidence type="ECO:0000259" key="2">
    <source>
        <dbReference type="Pfam" id="PF12697"/>
    </source>
</evidence>
<keyword evidence="3" id="KW-0378">Hydrolase</keyword>
<evidence type="ECO:0000313" key="3">
    <source>
        <dbReference type="EMBL" id="ODJ88551.1"/>
    </source>
</evidence>
<name>A0A7Z0VNN3_9GAMM</name>
<dbReference type="Pfam" id="PF12697">
    <property type="entry name" value="Abhydrolase_6"/>
    <property type="match status" value="1"/>
</dbReference>
<comment type="caution">
    <text evidence="3">The sequence shown here is derived from an EMBL/GenBank/DDBJ whole genome shotgun (WGS) entry which is preliminary data.</text>
</comment>
<dbReference type="InterPro" id="IPR000073">
    <property type="entry name" value="AB_hydrolase_1"/>
</dbReference>
<dbReference type="OrthoDB" id="5760641at2"/>
<dbReference type="SUPFAM" id="SSF53474">
    <property type="entry name" value="alpha/beta-Hydrolases"/>
    <property type="match status" value="1"/>
</dbReference>
<gene>
    <name evidence="3" type="ORF">CODIS_10970</name>
</gene>
<accession>A0A7Z0VNN3</accession>
<dbReference type="Gene3D" id="3.40.50.1820">
    <property type="entry name" value="alpha/beta hydrolase"/>
    <property type="match status" value="1"/>
</dbReference>
<keyword evidence="1" id="KW-0732">Signal</keyword>
<reference evidence="3 4" key="1">
    <citation type="submission" date="2016-06" db="EMBL/GenBank/DDBJ databases">
        <title>Genome sequence of endosymbiont of Candidatus Endolucinida thiodiazotropha.</title>
        <authorList>
            <person name="Poehlein A."/>
            <person name="Koenig S."/>
            <person name="Heiden S.E."/>
            <person name="Thuermer A."/>
            <person name="Voget S."/>
            <person name="Daniel R."/>
            <person name="Markert S."/>
            <person name="Gros O."/>
            <person name="Schweder T."/>
        </authorList>
    </citation>
    <scope>NUCLEOTIDE SEQUENCE [LARGE SCALE GENOMIC DNA]</scope>
    <source>
        <strain evidence="3 4">COS</strain>
    </source>
</reference>
<dbReference type="RefSeq" id="WP_069122251.1">
    <property type="nucleotide sequence ID" value="NZ_MARB01000005.1"/>
</dbReference>
<feature type="chain" id="PRO_5030831410" evidence="1">
    <location>
        <begin position="20"/>
        <end position="265"/>
    </location>
</feature>
<dbReference type="EMBL" id="MARB01000005">
    <property type="protein sequence ID" value="ODJ88551.1"/>
    <property type="molecule type" value="Genomic_DNA"/>
</dbReference>
<feature type="domain" description="AB hydrolase-1" evidence="2">
    <location>
        <begin position="23"/>
        <end position="229"/>
    </location>
</feature>
<keyword evidence="4" id="KW-1185">Reference proteome</keyword>
<dbReference type="Proteomes" id="UP000094769">
    <property type="component" value="Unassembled WGS sequence"/>
</dbReference>
<proteinExistence type="predicted"/>
<protein>
    <submittedName>
        <fullName evidence="3">Alpha/beta hydrolase family protein</fullName>
    </submittedName>
</protein>
<dbReference type="InterPro" id="IPR029058">
    <property type="entry name" value="AB_hydrolase_fold"/>
</dbReference>
<sequence length="265" mass="28632">MKRLILSLLISLTSFSLQADVAVLVHGYLGSAYSWQHSGVNAALTSHGWQPAGIITPRGLLPAPVGSAENKFYTVELPSMGPVGLQADMLRNMLGLVTQQHPEEPIILVGHSAGGVIARMALVQGGVDTPKALITIASPHLGTVRAVEALDETDDPFPISVIKEFFTGEIYDVVRDSWAVLLDLVPERPGNLLFWLNRQPHPSIRYVSIVRTGPVGLGDELVPAFSQDMNNIQALNGRSETRLFSVSHALQPLDGRVLVELLAEL</sequence>
<dbReference type="AlphaFoldDB" id="A0A7Z0VNN3"/>
<feature type="signal peptide" evidence="1">
    <location>
        <begin position="1"/>
        <end position="19"/>
    </location>
</feature>
<dbReference type="GO" id="GO:0016787">
    <property type="term" value="F:hydrolase activity"/>
    <property type="evidence" value="ECO:0007669"/>
    <property type="project" value="UniProtKB-KW"/>
</dbReference>
<organism evidence="3 4">
    <name type="scientific">Candidatus Thiodiazotropha endolucinida</name>
    <dbReference type="NCBI Taxonomy" id="1655433"/>
    <lineage>
        <taxon>Bacteria</taxon>
        <taxon>Pseudomonadati</taxon>
        <taxon>Pseudomonadota</taxon>
        <taxon>Gammaproteobacteria</taxon>
        <taxon>Chromatiales</taxon>
        <taxon>Sedimenticolaceae</taxon>
        <taxon>Candidatus Thiodiazotropha</taxon>
    </lineage>
</organism>
<evidence type="ECO:0000313" key="4">
    <source>
        <dbReference type="Proteomes" id="UP000094769"/>
    </source>
</evidence>